<evidence type="ECO:0000259" key="6">
    <source>
        <dbReference type="PROSITE" id="PS51935"/>
    </source>
</evidence>
<dbReference type="AlphaFoldDB" id="A0A4R3JTQ6"/>
<dbReference type="RefSeq" id="WP_126460932.1">
    <property type="nucleotide sequence ID" value="NZ_AP018721.1"/>
</dbReference>
<dbReference type="Gene3D" id="3.90.1720.10">
    <property type="entry name" value="endopeptidase domain like (from Nostoc punctiforme)"/>
    <property type="match status" value="1"/>
</dbReference>
<proteinExistence type="inferred from homology"/>
<comment type="caution">
    <text evidence="7">The sequence shown here is derived from an EMBL/GenBank/DDBJ whole genome shotgun (WGS) entry which is preliminary data.</text>
</comment>
<evidence type="ECO:0000256" key="4">
    <source>
        <dbReference type="ARBA" id="ARBA00022807"/>
    </source>
</evidence>
<keyword evidence="8" id="KW-1185">Reference proteome</keyword>
<name>A0A4R3JTQ6_9PROT</name>
<keyword evidence="4" id="KW-0788">Thiol protease</keyword>
<feature type="chain" id="PRO_5020254278" evidence="5">
    <location>
        <begin position="23"/>
        <end position="158"/>
    </location>
</feature>
<evidence type="ECO:0000256" key="1">
    <source>
        <dbReference type="ARBA" id="ARBA00007074"/>
    </source>
</evidence>
<protein>
    <submittedName>
        <fullName evidence="7">NlpC/P60 family protein</fullName>
    </submittedName>
</protein>
<dbReference type="PANTHER" id="PTHR47053">
    <property type="entry name" value="MUREIN DD-ENDOPEPTIDASE MEPH-RELATED"/>
    <property type="match status" value="1"/>
</dbReference>
<gene>
    <name evidence="7" type="ORF">EDC61_11338</name>
</gene>
<feature type="signal peptide" evidence="5">
    <location>
        <begin position="1"/>
        <end position="22"/>
    </location>
</feature>
<evidence type="ECO:0000313" key="7">
    <source>
        <dbReference type="EMBL" id="TCS70885.1"/>
    </source>
</evidence>
<evidence type="ECO:0000256" key="3">
    <source>
        <dbReference type="ARBA" id="ARBA00022801"/>
    </source>
</evidence>
<dbReference type="GO" id="GO:0006508">
    <property type="term" value="P:proteolysis"/>
    <property type="evidence" value="ECO:0007669"/>
    <property type="project" value="UniProtKB-KW"/>
</dbReference>
<feature type="domain" description="NlpC/P60" evidence="6">
    <location>
        <begin position="30"/>
        <end position="155"/>
    </location>
</feature>
<keyword evidence="3" id="KW-0378">Hydrolase</keyword>
<organism evidence="7 8">
    <name type="scientific">Sulfuritortus calidifontis</name>
    <dbReference type="NCBI Taxonomy" id="1914471"/>
    <lineage>
        <taxon>Bacteria</taxon>
        <taxon>Pseudomonadati</taxon>
        <taxon>Pseudomonadota</taxon>
        <taxon>Betaproteobacteria</taxon>
        <taxon>Nitrosomonadales</taxon>
        <taxon>Thiobacillaceae</taxon>
        <taxon>Sulfuritortus</taxon>
    </lineage>
</organism>
<keyword evidence="5" id="KW-0732">Signal</keyword>
<comment type="similarity">
    <text evidence="1">Belongs to the peptidase C40 family.</text>
</comment>
<dbReference type="PANTHER" id="PTHR47053:SF1">
    <property type="entry name" value="MUREIN DD-ENDOPEPTIDASE MEPH-RELATED"/>
    <property type="match status" value="1"/>
</dbReference>
<sequence length="158" mass="17266">MRRSFATLLCLAVLICSAPSRAEDSLSEDIRQQTTPLLQALKLLGTPYKFGGSSPDKGVDCSGLVRHVYKQGADIALPRSAKAMSQNGEAVAKADLKPGDLVFFNTLKRPFSHVGIYAGDGKFVHASSRREKQVTISNLDDGYWAKRFNGARRLVQPQ</sequence>
<dbReference type="SUPFAM" id="SSF54001">
    <property type="entry name" value="Cysteine proteinases"/>
    <property type="match status" value="1"/>
</dbReference>
<dbReference type="GO" id="GO:0008234">
    <property type="term" value="F:cysteine-type peptidase activity"/>
    <property type="evidence" value="ECO:0007669"/>
    <property type="project" value="UniProtKB-KW"/>
</dbReference>
<keyword evidence="2" id="KW-0645">Protease</keyword>
<evidence type="ECO:0000256" key="2">
    <source>
        <dbReference type="ARBA" id="ARBA00022670"/>
    </source>
</evidence>
<dbReference type="Proteomes" id="UP000295135">
    <property type="component" value="Unassembled WGS sequence"/>
</dbReference>
<reference evidence="7 8" key="1">
    <citation type="submission" date="2019-03" db="EMBL/GenBank/DDBJ databases">
        <title>Genomic Encyclopedia of Type Strains, Phase IV (KMG-IV): sequencing the most valuable type-strain genomes for metagenomic binning, comparative biology and taxonomic classification.</title>
        <authorList>
            <person name="Goeker M."/>
        </authorList>
    </citation>
    <scope>NUCLEOTIDE SEQUENCE [LARGE SCALE GENOMIC DNA]</scope>
    <source>
        <strain evidence="7 8">DSM 103923</strain>
    </source>
</reference>
<evidence type="ECO:0000313" key="8">
    <source>
        <dbReference type="Proteomes" id="UP000295135"/>
    </source>
</evidence>
<dbReference type="EMBL" id="SLZY01000013">
    <property type="protein sequence ID" value="TCS70885.1"/>
    <property type="molecule type" value="Genomic_DNA"/>
</dbReference>
<dbReference type="InterPro" id="IPR038765">
    <property type="entry name" value="Papain-like_cys_pep_sf"/>
</dbReference>
<dbReference type="OrthoDB" id="9807055at2"/>
<dbReference type="PROSITE" id="PS51935">
    <property type="entry name" value="NLPC_P60"/>
    <property type="match status" value="1"/>
</dbReference>
<evidence type="ECO:0000256" key="5">
    <source>
        <dbReference type="SAM" id="SignalP"/>
    </source>
</evidence>
<dbReference type="InterPro" id="IPR051202">
    <property type="entry name" value="Peptidase_C40"/>
</dbReference>
<dbReference type="InterPro" id="IPR000064">
    <property type="entry name" value="NLP_P60_dom"/>
</dbReference>
<accession>A0A4R3JTQ6</accession>
<dbReference type="Pfam" id="PF00877">
    <property type="entry name" value="NLPC_P60"/>
    <property type="match status" value="1"/>
</dbReference>